<dbReference type="SUPFAM" id="SSF48613">
    <property type="entry name" value="Heme oxygenase-like"/>
    <property type="match status" value="1"/>
</dbReference>
<reference evidence="1" key="1">
    <citation type="submission" date="2021-08" db="EMBL/GenBank/DDBJ databases">
        <title>Flavobacterium sp. strain CC-SYL302.</title>
        <authorList>
            <person name="Lin S.-Y."/>
            <person name="Lee T.-H."/>
            <person name="Young C.-C."/>
        </authorList>
    </citation>
    <scope>NUCLEOTIDE SEQUENCE</scope>
    <source>
        <strain evidence="1">CC-SYL302</strain>
    </source>
</reference>
<dbReference type="InterPro" id="IPR016084">
    <property type="entry name" value="Haem_Oase-like_multi-hlx"/>
</dbReference>
<accession>A0ABY6LZZ9</accession>
<dbReference type="Proteomes" id="UP001163328">
    <property type="component" value="Chromosome"/>
</dbReference>
<sequence length="177" mass="20168">MTNAQILKTETETLHDQVELVMNSALLFTNQFNLSHYKHFIQKSYNYVNFLQPIILTNWPDFQALLSAKEKALTTDLQHLSLPVKPDVDLSVASTNKYFQLGLIYIVLGAMLGNKVILNKLHKFEEFQGFPFAYLSHRPENLSEMWKAFQADLNELSAEQLEQVIAGAKKGYALFGA</sequence>
<name>A0ABY6LZZ9_9FLAO</name>
<dbReference type="EMBL" id="CP081495">
    <property type="protein sequence ID" value="UYW01152.1"/>
    <property type="molecule type" value="Genomic_DNA"/>
</dbReference>
<dbReference type="RefSeq" id="WP_264433560.1">
    <property type="nucleotide sequence ID" value="NZ_CP081495.1"/>
</dbReference>
<organism evidence="1 2">
    <name type="scientific">Flavobacterium agricola</name>
    <dbReference type="NCBI Taxonomy" id="2870839"/>
    <lineage>
        <taxon>Bacteria</taxon>
        <taxon>Pseudomonadati</taxon>
        <taxon>Bacteroidota</taxon>
        <taxon>Flavobacteriia</taxon>
        <taxon>Flavobacteriales</taxon>
        <taxon>Flavobacteriaceae</taxon>
        <taxon>Flavobacterium</taxon>
    </lineage>
</organism>
<proteinExistence type="predicted"/>
<protein>
    <submittedName>
        <fullName evidence="1">Biliverdin-producing heme oxygenase</fullName>
    </submittedName>
</protein>
<dbReference type="CDD" id="cd19166">
    <property type="entry name" value="HemeO-bac"/>
    <property type="match status" value="1"/>
</dbReference>
<evidence type="ECO:0000313" key="1">
    <source>
        <dbReference type="EMBL" id="UYW01152.1"/>
    </source>
</evidence>
<keyword evidence="2" id="KW-1185">Reference proteome</keyword>
<gene>
    <name evidence="1" type="ORF">K5I29_11925</name>
</gene>
<dbReference type="Gene3D" id="1.20.910.10">
    <property type="entry name" value="Heme oxygenase-like"/>
    <property type="match status" value="1"/>
</dbReference>
<evidence type="ECO:0000313" key="2">
    <source>
        <dbReference type="Proteomes" id="UP001163328"/>
    </source>
</evidence>